<proteinExistence type="predicted"/>
<evidence type="ECO:0000313" key="3">
    <source>
        <dbReference type="Proteomes" id="UP001163336"/>
    </source>
</evidence>
<name>A0ABN6TEV5_9BURK</name>
<keyword evidence="3" id="KW-1185">Reference proteome</keyword>
<organism evidence="2 3">
    <name type="scientific">Massilia varians</name>
    <dbReference type="NCBI Taxonomy" id="457921"/>
    <lineage>
        <taxon>Bacteria</taxon>
        <taxon>Pseudomonadati</taxon>
        <taxon>Pseudomonadota</taxon>
        <taxon>Betaproteobacteria</taxon>
        <taxon>Burkholderiales</taxon>
        <taxon>Oxalobacteraceae</taxon>
        <taxon>Telluria group</taxon>
        <taxon>Massilia</taxon>
    </lineage>
</organism>
<dbReference type="Proteomes" id="UP001163336">
    <property type="component" value="Chromosome"/>
</dbReference>
<accession>A0ABN6TEV5</accession>
<evidence type="ECO:0000256" key="1">
    <source>
        <dbReference type="SAM" id="MobiDB-lite"/>
    </source>
</evidence>
<gene>
    <name evidence="2" type="ORF">MasN3_20130</name>
</gene>
<dbReference type="EMBL" id="AP026966">
    <property type="protein sequence ID" value="BDT58519.1"/>
    <property type="molecule type" value="Genomic_DNA"/>
</dbReference>
<reference evidence="2" key="1">
    <citation type="submission" date="2022-11" db="EMBL/GenBank/DDBJ databases">
        <title>Isolation and characterization of PLA-degrading bacterium Massilia sp. from Antarctic soil.</title>
        <authorList>
            <person name="Sato K."/>
            <person name="Gomez-Fuentes C."/>
            <person name="Ahmad S.A."/>
            <person name="Zulkharnain A."/>
        </authorList>
    </citation>
    <scope>NUCLEOTIDE SEQUENCE</scope>
    <source>
        <strain evidence="2">N-3</strain>
    </source>
</reference>
<evidence type="ECO:0000313" key="2">
    <source>
        <dbReference type="EMBL" id="BDT58519.1"/>
    </source>
</evidence>
<protein>
    <submittedName>
        <fullName evidence="2">Uncharacterized protein</fullName>
    </submittedName>
</protein>
<feature type="region of interest" description="Disordered" evidence="1">
    <location>
        <begin position="1"/>
        <end position="37"/>
    </location>
</feature>
<sequence>MRSVVHVPSVADARGRDGRPGRRLSYNDSPFPCRSRPMKHPAPVLMVQDVWSRWTKASRAAADAGPRLAAPREHTLPILGGGATIRHEVAALEENGFVPRHLVRSLDDPAWAHDRPARPDNLKAWRVGDGFAVSLSRPWDSMLRTRWPAWLASPLFEGGLGDAVRIDWNGRFRASVAGSNRSYFYEEHTVWVTLQAAPTGASFLALEPIKHIDLRTTIY</sequence>